<protein>
    <submittedName>
        <fullName evidence="1">Uncharacterized protein</fullName>
    </submittedName>
</protein>
<gene>
    <name evidence="1" type="ORF">JI435_300850</name>
</gene>
<sequence length="159" mass="18006">MENSKLPSSRIHKESAFQFWTPGYRLHEPKQRESRASTTQILSQEPFGHARICQITFWPAAITKSHVIRPLLVRFACHPSASRTNFLANSPWTSSWCPTRTHYSLRLPRDTSGQHAPETLGISTAATALANKKLRCDAPRSQSFMKPFRLAAISSFRGR</sequence>
<keyword evidence="2" id="KW-1185">Reference proteome</keyword>
<proteinExistence type="predicted"/>
<reference evidence="2" key="1">
    <citation type="journal article" date="2021" name="BMC Genomics">
        <title>Chromosome-level genome assembly and manually-curated proteome of model necrotroph Parastagonospora nodorum Sn15 reveals a genome-wide trove of candidate effector homologs, and redundancy of virulence-related functions within an accessory chromosome.</title>
        <authorList>
            <person name="Bertazzoni S."/>
            <person name="Jones D.A.B."/>
            <person name="Phan H.T."/>
            <person name="Tan K.-C."/>
            <person name="Hane J.K."/>
        </authorList>
    </citation>
    <scope>NUCLEOTIDE SEQUENCE [LARGE SCALE GENOMIC DNA]</scope>
    <source>
        <strain evidence="2">SN15 / ATCC MYA-4574 / FGSC 10173)</strain>
    </source>
</reference>
<dbReference type="Proteomes" id="UP000663193">
    <property type="component" value="Chromosome 6"/>
</dbReference>
<evidence type="ECO:0000313" key="1">
    <source>
        <dbReference type="EMBL" id="QRC96307.1"/>
    </source>
</evidence>
<dbReference type="EMBL" id="CP069028">
    <property type="protein sequence ID" value="QRC96307.1"/>
    <property type="molecule type" value="Genomic_DNA"/>
</dbReference>
<dbReference type="VEuPathDB" id="FungiDB:JI435_300850"/>
<evidence type="ECO:0000313" key="2">
    <source>
        <dbReference type="Proteomes" id="UP000663193"/>
    </source>
</evidence>
<name>A0A7U2F0U9_PHANO</name>
<dbReference type="AlphaFoldDB" id="A0A7U2F0U9"/>
<organism evidence="1 2">
    <name type="scientific">Phaeosphaeria nodorum (strain SN15 / ATCC MYA-4574 / FGSC 10173)</name>
    <name type="common">Glume blotch fungus</name>
    <name type="synonym">Parastagonospora nodorum</name>
    <dbReference type="NCBI Taxonomy" id="321614"/>
    <lineage>
        <taxon>Eukaryota</taxon>
        <taxon>Fungi</taxon>
        <taxon>Dikarya</taxon>
        <taxon>Ascomycota</taxon>
        <taxon>Pezizomycotina</taxon>
        <taxon>Dothideomycetes</taxon>
        <taxon>Pleosporomycetidae</taxon>
        <taxon>Pleosporales</taxon>
        <taxon>Pleosporineae</taxon>
        <taxon>Phaeosphaeriaceae</taxon>
        <taxon>Parastagonospora</taxon>
    </lineage>
</organism>
<accession>A0A7U2F0U9</accession>